<comment type="caution">
    <text evidence="1">The sequence shown here is derived from an EMBL/GenBank/DDBJ whole genome shotgun (WGS) entry which is preliminary data.</text>
</comment>
<dbReference type="InterPro" id="IPR036520">
    <property type="entry name" value="UPF0759_sf"/>
</dbReference>
<reference evidence="1 2" key="1">
    <citation type="submission" date="2019-12" db="EMBL/GenBank/DDBJ databases">
        <title>Comparative genomics gives insights into the taxonomy of the Azoarcus-Aromatoleum group and reveals separate origins of nif in the plant-associated Azoarcus and non-plant-associated Aromatoleum sub-groups.</title>
        <authorList>
            <person name="Lafos M."/>
            <person name="Maluk M."/>
            <person name="Batista M."/>
            <person name="Junghare M."/>
            <person name="Carmona M."/>
            <person name="Faoro H."/>
            <person name="Cruz L.M."/>
            <person name="Battistoni F."/>
            <person name="De Souza E."/>
            <person name="Pedrosa F."/>
            <person name="Chen W.-M."/>
            <person name="Poole P.S."/>
            <person name="Dixon R.A."/>
            <person name="James E.K."/>
        </authorList>
    </citation>
    <scope>NUCLEOTIDE SEQUENCE [LARGE SCALE GENOMIC DNA]</scope>
    <source>
        <strain evidence="1 2">22Lin</strain>
    </source>
</reference>
<evidence type="ECO:0000313" key="1">
    <source>
        <dbReference type="EMBL" id="NMG74244.1"/>
    </source>
</evidence>
<dbReference type="PANTHER" id="PTHR30348:SF13">
    <property type="entry name" value="UPF0759 PROTEIN YUNF"/>
    <property type="match status" value="1"/>
</dbReference>
<dbReference type="Pfam" id="PF01904">
    <property type="entry name" value="DUF72"/>
    <property type="match status" value="1"/>
</dbReference>
<dbReference type="Gene3D" id="3.20.20.410">
    <property type="entry name" value="Protein of unknown function UPF0759"/>
    <property type="match status" value="1"/>
</dbReference>
<dbReference type="PANTHER" id="PTHR30348">
    <property type="entry name" value="UNCHARACTERIZED PROTEIN YECE"/>
    <property type="match status" value="1"/>
</dbReference>
<protein>
    <submittedName>
        <fullName evidence="1">DUF72 domain-containing protein</fullName>
    </submittedName>
</protein>
<dbReference type="RefSeq" id="WP_169259386.1">
    <property type="nucleotide sequence ID" value="NZ_WTVQ01000006.1"/>
</dbReference>
<proteinExistence type="predicted"/>
<gene>
    <name evidence="1" type="ORF">GPA25_05675</name>
</gene>
<dbReference type="SUPFAM" id="SSF117396">
    <property type="entry name" value="TM1631-like"/>
    <property type="match status" value="1"/>
</dbReference>
<dbReference type="EMBL" id="WTVQ01000006">
    <property type="protein sequence ID" value="NMG74244.1"/>
    <property type="molecule type" value="Genomic_DNA"/>
</dbReference>
<dbReference type="Proteomes" id="UP000648984">
    <property type="component" value="Unassembled WGS sequence"/>
</dbReference>
<evidence type="ECO:0000313" key="2">
    <source>
        <dbReference type="Proteomes" id="UP000648984"/>
    </source>
</evidence>
<organism evidence="1 2">
    <name type="scientific">Aromatoleum diolicum</name>
    <dbReference type="NCBI Taxonomy" id="75796"/>
    <lineage>
        <taxon>Bacteria</taxon>
        <taxon>Pseudomonadati</taxon>
        <taxon>Pseudomonadota</taxon>
        <taxon>Betaproteobacteria</taxon>
        <taxon>Rhodocyclales</taxon>
        <taxon>Rhodocyclaceae</taxon>
        <taxon>Aromatoleum</taxon>
    </lineage>
</organism>
<keyword evidence="2" id="KW-1185">Reference proteome</keyword>
<dbReference type="InterPro" id="IPR002763">
    <property type="entry name" value="DUF72"/>
</dbReference>
<sequence>MTGTILIGTASWTDKALIESGLFYPDDVKTPAGRLHYYATQFPVVEVDSSYYALPSVRNALQWAERTPPDFTFDVKAFRLFTQHQTDPQALPKDIRDALGPVQKANVYYKDVPPELKDELWTRFAMAMEPLRAAQKLGVVLFQFPPWFVPSRAAFDHILECAERLRGFQLAVEFRNRTWFEGDRAARVMAFEREHRLAHVVVDEPQGFASSVPALWEVTCPHVAIVRFHGRNTDTWDKKGLSSSGERFNYLYGPAELTELAEKVRGLGRTAKSVHAVFNNNFGDYAQRNAAQFRQMIQGL</sequence>
<accession>A0ABX1Q7B1</accession>
<name>A0ABX1Q7B1_9RHOO</name>